<dbReference type="Pfam" id="PF20555">
    <property type="entry name" value="DUF6767"/>
    <property type="match status" value="1"/>
</dbReference>
<comment type="caution">
    <text evidence="2">The sequence shown here is derived from an EMBL/GenBank/DDBJ whole genome shotgun (WGS) entry which is preliminary data.</text>
</comment>
<sequence>MKNARNDGGGAGTTGGASGAATVVKRKRRVAQARCPLRYGEPCTLCQPGANGPEDCQTVAMVMAEPDLREMMADMNRAHRRAATS</sequence>
<evidence type="ECO:0000256" key="1">
    <source>
        <dbReference type="SAM" id="MobiDB-lite"/>
    </source>
</evidence>
<dbReference type="InterPro" id="IPR046658">
    <property type="entry name" value="DUF6767"/>
</dbReference>
<accession>A0ABV7ZMA8</accession>
<feature type="region of interest" description="Disordered" evidence="1">
    <location>
        <begin position="1"/>
        <end position="27"/>
    </location>
</feature>
<organism evidence="2 3">
    <name type="scientific">Corynebacterium hansenii</name>
    <dbReference type="NCBI Taxonomy" id="394964"/>
    <lineage>
        <taxon>Bacteria</taxon>
        <taxon>Bacillati</taxon>
        <taxon>Actinomycetota</taxon>
        <taxon>Actinomycetes</taxon>
        <taxon>Mycobacteriales</taxon>
        <taxon>Corynebacteriaceae</taxon>
        <taxon>Corynebacterium</taxon>
    </lineage>
</organism>
<evidence type="ECO:0000313" key="2">
    <source>
        <dbReference type="EMBL" id="MFC3849275.1"/>
    </source>
</evidence>
<name>A0ABV7ZMA8_9CORY</name>
<protein>
    <submittedName>
        <fullName evidence="2">DUF6767 domain-containing protein</fullName>
    </submittedName>
</protein>
<evidence type="ECO:0000313" key="3">
    <source>
        <dbReference type="Proteomes" id="UP001595751"/>
    </source>
</evidence>
<keyword evidence="3" id="KW-1185">Reference proteome</keyword>
<feature type="compositionally biased region" description="Gly residues" evidence="1">
    <location>
        <begin position="7"/>
        <end position="18"/>
    </location>
</feature>
<reference evidence="3" key="1">
    <citation type="journal article" date="2019" name="Int. J. Syst. Evol. Microbiol.">
        <title>The Global Catalogue of Microorganisms (GCM) 10K type strain sequencing project: providing services to taxonomists for standard genome sequencing and annotation.</title>
        <authorList>
            <consortium name="The Broad Institute Genomics Platform"/>
            <consortium name="The Broad Institute Genome Sequencing Center for Infectious Disease"/>
            <person name="Wu L."/>
            <person name="Ma J."/>
        </authorList>
    </citation>
    <scope>NUCLEOTIDE SEQUENCE [LARGE SCALE GENOMIC DNA]</scope>
    <source>
        <strain evidence="3">CCUG 53252</strain>
    </source>
</reference>
<dbReference type="RefSeq" id="WP_290291014.1">
    <property type="nucleotide sequence ID" value="NZ_CP047211.1"/>
</dbReference>
<proteinExistence type="predicted"/>
<gene>
    <name evidence="2" type="ORF">ACFORJ_03710</name>
</gene>
<dbReference type="EMBL" id="JBHRZN010000001">
    <property type="protein sequence ID" value="MFC3849275.1"/>
    <property type="molecule type" value="Genomic_DNA"/>
</dbReference>
<dbReference type="Proteomes" id="UP001595751">
    <property type="component" value="Unassembled WGS sequence"/>
</dbReference>